<dbReference type="InterPro" id="IPR007751">
    <property type="entry name" value="DUF676_lipase-like"/>
</dbReference>
<dbReference type="InterPro" id="IPR029058">
    <property type="entry name" value="AB_hydrolase_fold"/>
</dbReference>
<reference evidence="1" key="1">
    <citation type="submission" date="2019-08" db="EMBL/GenBank/DDBJ databases">
        <authorList>
            <person name="Busch A."/>
        </authorList>
    </citation>
    <scope>NUCLEOTIDE SEQUENCE</scope>
    <source>
        <strain evidence="1">15T0085</strain>
    </source>
</reference>
<dbReference type="PANTHER" id="PTHR37946">
    <property type="entry name" value="SLL1969 PROTEIN"/>
    <property type="match status" value="1"/>
</dbReference>
<dbReference type="AlphaFoldDB" id="A0A0B6E7U2"/>
<dbReference type="Gene3D" id="3.40.50.1820">
    <property type="entry name" value="alpha/beta hydrolase"/>
    <property type="match status" value="1"/>
</dbReference>
<dbReference type="EMBL" id="JAAGJP010000070">
    <property type="protein sequence ID" value="NDS68986.1"/>
    <property type="molecule type" value="Genomic_DNA"/>
</dbReference>
<dbReference type="OMA" id="HREIHHD"/>
<dbReference type="Pfam" id="PF05057">
    <property type="entry name" value="DUF676"/>
    <property type="match status" value="1"/>
</dbReference>
<dbReference type="PANTHER" id="PTHR37946:SF1">
    <property type="entry name" value="SLL1969 PROTEIN"/>
    <property type="match status" value="1"/>
</dbReference>
<dbReference type="KEGG" id="ftv:CH67_1765"/>
<organism evidence="1">
    <name type="scientific">Francisella tularensis subsp. holarctica</name>
    <dbReference type="NCBI Taxonomy" id="119857"/>
    <lineage>
        <taxon>Bacteria</taxon>
        <taxon>Pseudomonadati</taxon>
        <taxon>Pseudomonadota</taxon>
        <taxon>Gammaproteobacteria</taxon>
        <taxon>Thiotrichales</taxon>
        <taxon>Francisellaceae</taxon>
        <taxon>Francisella</taxon>
    </lineage>
</organism>
<dbReference type="RefSeq" id="WP_003016613.1">
    <property type="nucleotide sequence ID" value="NZ_CP009693.1"/>
</dbReference>
<dbReference type="HOGENOM" id="CLU_075528_1_1_6"/>
<dbReference type="SUPFAM" id="SSF53474">
    <property type="entry name" value="alpha/beta-Hydrolases"/>
    <property type="match status" value="1"/>
</dbReference>
<accession>A0A0B6E7U2</accession>
<reference evidence="1" key="2">
    <citation type="submission" date="2020-02" db="EMBL/GenBank/DDBJ databases">
        <title>Using affinity propagation clustering for identifying bacterial clades and subclades with whole-genome sequences of Francisella tularensis.</title>
        <authorList>
            <person name="Homeier-Bachmann T."/>
            <person name="Abdel-Glil M.Y."/>
            <person name="Hackbart A."/>
            <person name="Hotzel H."/>
            <person name="Tomaso H."/>
        </authorList>
    </citation>
    <scope>NUCLEOTIDE SEQUENCE</scope>
    <source>
        <strain evidence="1">15T0085</strain>
    </source>
</reference>
<name>A0A0B6E7U2_FRATU</name>
<protein>
    <submittedName>
        <fullName evidence="1">Putative lipase</fullName>
    </submittedName>
</protein>
<dbReference type="KEGG" id="ftz:CH68_1495"/>
<sequence>MKTDKVIVLVHGFIKNAKDMRSLVSYLKQDYDDIVAVDLPTTFVSMDVAVSKLCQIIQNIPKTKSITFIAHSMGGILVCKCIDKLQLDNIDKCVFIATPFAGSKVADFGDRIPFYSRILKPNKELKITDDYLEICNKVAAMVPIGLIAGNKHSKFNLLAKFCLKNDHDGLVEVASVFAVNSADRIVLYKNHCKIHHDDETLSKIACFLQTGKFKI</sequence>
<proteinExistence type="predicted"/>
<evidence type="ECO:0000313" key="1">
    <source>
        <dbReference type="EMBL" id="NDS68986.1"/>
    </source>
</evidence>
<dbReference type="eggNOG" id="COG2267">
    <property type="taxonomic scope" value="Bacteria"/>
</dbReference>
<gene>
    <name evidence="1" type="ORF">FWI86_08350</name>
</gene>
<dbReference type="KEGG" id="ftc:DA46_1383"/>
<comment type="caution">
    <text evidence="1">The sequence shown here is derived from an EMBL/GenBank/DDBJ whole genome shotgun (WGS) entry which is preliminary data.</text>
</comment>